<organism evidence="1 2">
    <name type="scientific">Pluteus cervinus</name>
    <dbReference type="NCBI Taxonomy" id="181527"/>
    <lineage>
        <taxon>Eukaryota</taxon>
        <taxon>Fungi</taxon>
        <taxon>Dikarya</taxon>
        <taxon>Basidiomycota</taxon>
        <taxon>Agaricomycotina</taxon>
        <taxon>Agaricomycetes</taxon>
        <taxon>Agaricomycetidae</taxon>
        <taxon>Agaricales</taxon>
        <taxon>Pluteineae</taxon>
        <taxon>Pluteaceae</taxon>
        <taxon>Pluteus</taxon>
    </lineage>
</organism>
<reference evidence="1 2" key="1">
    <citation type="journal article" date="2019" name="Nat. Ecol. Evol.">
        <title>Megaphylogeny resolves global patterns of mushroom evolution.</title>
        <authorList>
            <person name="Varga T."/>
            <person name="Krizsan K."/>
            <person name="Foldi C."/>
            <person name="Dima B."/>
            <person name="Sanchez-Garcia M."/>
            <person name="Sanchez-Ramirez S."/>
            <person name="Szollosi G.J."/>
            <person name="Szarkandi J.G."/>
            <person name="Papp V."/>
            <person name="Albert L."/>
            <person name="Andreopoulos W."/>
            <person name="Angelini C."/>
            <person name="Antonin V."/>
            <person name="Barry K.W."/>
            <person name="Bougher N.L."/>
            <person name="Buchanan P."/>
            <person name="Buyck B."/>
            <person name="Bense V."/>
            <person name="Catcheside P."/>
            <person name="Chovatia M."/>
            <person name="Cooper J."/>
            <person name="Damon W."/>
            <person name="Desjardin D."/>
            <person name="Finy P."/>
            <person name="Geml J."/>
            <person name="Haridas S."/>
            <person name="Hughes K."/>
            <person name="Justo A."/>
            <person name="Karasinski D."/>
            <person name="Kautmanova I."/>
            <person name="Kiss B."/>
            <person name="Kocsube S."/>
            <person name="Kotiranta H."/>
            <person name="LaButti K.M."/>
            <person name="Lechner B.E."/>
            <person name="Liimatainen K."/>
            <person name="Lipzen A."/>
            <person name="Lukacs Z."/>
            <person name="Mihaltcheva S."/>
            <person name="Morgado L.N."/>
            <person name="Niskanen T."/>
            <person name="Noordeloos M.E."/>
            <person name="Ohm R.A."/>
            <person name="Ortiz-Santana B."/>
            <person name="Ovrebo C."/>
            <person name="Racz N."/>
            <person name="Riley R."/>
            <person name="Savchenko A."/>
            <person name="Shiryaev A."/>
            <person name="Soop K."/>
            <person name="Spirin V."/>
            <person name="Szebenyi C."/>
            <person name="Tomsovsky M."/>
            <person name="Tulloss R.E."/>
            <person name="Uehling J."/>
            <person name="Grigoriev I.V."/>
            <person name="Vagvolgyi C."/>
            <person name="Papp T."/>
            <person name="Martin F.M."/>
            <person name="Miettinen O."/>
            <person name="Hibbett D.S."/>
            <person name="Nagy L.G."/>
        </authorList>
    </citation>
    <scope>NUCLEOTIDE SEQUENCE [LARGE SCALE GENOMIC DNA]</scope>
    <source>
        <strain evidence="1 2">NL-1719</strain>
    </source>
</reference>
<evidence type="ECO:0000313" key="1">
    <source>
        <dbReference type="EMBL" id="TFK60709.1"/>
    </source>
</evidence>
<proteinExistence type="predicted"/>
<name>A0ACD3A5X6_9AGAR</name>
<dbReference type="EMBL" id="ML208741">
    <property type="protein sequence ID" value="TFK60709.1"/>
    <property type="molecule type" value="Genomic_DNA"/>
</dbReference>
<protein>
    <submittedName>
        <fullName evidence="1">Uncharacterized protein</fullName>
    </submittedName>
</protein>
<evidence type="ECO:0000313" key="2">
    <source>
        <dbReference type="Proteomes" id="UP000308600"/>
    </source>
</evidence>
<gene>
    <name evidence="1" type="ORF">BDN72DRAFT_904742</name>
</gene>
<keyword evidence="2" id="KW-1185">Reference proteome</keyword>
<sequence>MASNSNPPSTRTDCKHRRYYEGNKEELREKSRLRMAKLRAERRVLTSTQTGLASILVGLNSDQDNTSTPDGRTEPESNLQSDDAMEDEWDSEVGLNPRPFNNSPADPDSNGSAVDDDGLERIRLTPFDEMDHFNAASNAVHAWLAEWGGLEAWPVHLDSGYETAKETGHIDQWIQKVLDHADRGRLLRNLLGQMETALPPELWKIRELWRQQTVLLGLVIQGLVLIEVRVDIIRGGPFNLVQ</sequence>
<accession>A0ACD3A5X6</accession>
<dbReference type="Proteomes" id="UP000308600">
    <property type="component" value="Unassembled WGS sequence"/>
</dbReference>